<keyword evidence="1" id="KW-0812">Transmembrane</keyword>
<name>A0A4P6LXC9_9FIRM</name>
<organism evidence="3 4">
    <name type="scientific">Blautia producta</name>
    <dbReference type="NCBI Taxonomy" id="33035"/>
    <lineage>
        <taxon>Bacteria</taxon>
        <taxon>Bacillati</taxon>
        <taxon>Bacillota</taxon>
        <taxon>Clostridia</taxon>
        <taxon>Lachnospirales</taxon>
        <taxon>Lachnospiraceae</taxon>
        <taxon>Blautia</taxon>
    </lineage>
</organism>
<evidence type="ECO:0000313" key="3">
    <source>
        <dbReference type="EMBL" id="QBE95793.1"/>
    </source>
</evidence>
<feature type="transmembrane region" description="Helical" evidence="1">
    <location>
        <begin position="338"/>
        <end position="357"/>
    </location>
</feature>
<dbReference type="Gene3D" id="3.30.565.10">
    <property type="entry name" value="Histidine kinase-like ATPase, C-terminal domain"/>
    <property type="match status" value="1"/>
</dbReference>
<feature type="transmembrane region" description="Helical" evidence="1">
    <location>
        <begin position="213"/>
        <end position="233"/>
    </location>
</feature>
<dbReference type="PANTHER" id="PTHR40448">
    <property type="entry name" value="TWO-COMPONENT SENSOR HISTIDINE KINASE"/>
    <property type="match status" value="1"/>
</dbReference>
<dbReference type="GO" id="GO:0042802">
    <property type="term" value="F:identical protein binding"/>
    <property type="evidence" value="ECO:0007669"/>
    <property type="project" value="TreeGrafter"/>
</dbReference>
<keyword evidence="1" id="KW-1133">Transmembrane helix</keyword>
<evidence type="ECO:0000259" key="2">
    <source>
        <dbReference type="Pfam" id="PF14501"/>
    </source>
</evidence>
<reference evidence="3 4" key="1">
    <citation type="submission" date="2019-01" db="EMBL/GenBank/DDBJ databases">
        <title>PMF-metabolizing Aryl O-demethylase.</title>
        <authorList>
            <person name="Kim M."/>
        </authorList>
    </citation>
    <scope>NUCLEOTIDE SEQUENCE [LARGE SCALE GENOMIC DNA]</scope>
    <source>
        <strain evidence="3 4">PMF1</strain>
    </source>
</reference>
<feature type="domain" description="Sensor histidine kinase NatK-like C-terminal" evidence="2">
    <location>
        <begin position="535"/>
        <end position="634"/>
    </location>
</feature>
<dbReference type="EMBL" id="CP035945">
    <property type="protein sequence ID" value="QBE95793.1"/>
    <property type="molecule type" value="Genomic_DNA"/>
</dbReference>
<dbReference type="AlphaFoldDB" id="A0A4P6LXC9"/>
<proteinExistence type="predicted"/>
<evidence type="ECO:0000256" key="1">
    <source>
        <dbReference type="SAM" id="Phobius"/>
    </source>
</evidence>
<dbReference type="KEGG" id="bpro:PMF13cell1_01317"/>
<dbReference type="CDD" id="cd16935">
    <property type="entry name" value="HATPase_AgrC-ComD-like"/>
    <property type="match status" value="1"/>
</dbReference>
<feature type="transmembrane region" description="Helical" evidence="1">
    <location>
        <begin position="175"/>
        <end position="193"/>
    </location>
</feature>
<dbReference type="InterPro" id="IPR032834">
    <property type="entry name" value="NatK-like_C"/>
</dbReference>
<dbReference type="SUPFAM" id="SSF55874">
    <property type="entry name" value="ATPase domain of HSP90 chaperone/DNA topoisomerase II/histidine kinase"/>
    <property type="match status" value="1"/>
</dbReference>
<dbReference type="PANTHER" id="PTHR40448:SF1">
    <property type="entry name" value="TWO-COMPONENT SENSOR HISTIDINE KINASE"/>
    <property type="match status" value="1"/>
</dbReference>
<keyword evidence="1" id="KW-0472">Membrane</keyword>
<feature type="transmembrane region" description="Helical" evidence="1">
    <location>
        <begin position="364"/>
        <end position="381"/>
    </location>
</feature>
<sequence>MKNAKKLFLLGVIPFFILIASLFMFRLLYRYDNKYTRNGAQPICGVLSLSESELAQDPLRYLIREWEFYPNVSFSPETFAKRPADTYRQYVSVGQYGGMETGNYINSPHGCCTYRLTLHLPPGLRSYALELPEIYSSYSLYLDNELLLQSGNPAPHAYKPAINNRMVIFQSEGTAVLLLAVTDYSWIYSGMVYPPAFGTVDAVSSARETRHMLRIASLLLASFGVFLSLYIGVRARWNKGFLYALLCLCHIGYTAFPLLHGFFTTGVQPWYTLNLTCFYFILLLVVILQSSLCSLKGVYSIPWITVCSLGTVISLAVGICASHMSVSMLTGFSFISGLLKYGTALYLLITSAMAFILQKKYSLLLLYTSVIFAAALLSDRFMSMYEPVYGGRFVEIGGAALMVGLFCVLCGNLAEAYRHSLTMQEEHRQMERQLAMQKDHYLQLTEQINAARTASHDLRHHMRTLRGLADKESLEGIRRYLAEYEPSKEVHDVVTYSNNPAADAILHYYSTAAAQIHADFDAVLLLPEGLDFTDADLCILLGNLMENAVEACSRQKTGRRFIILKGKTSRKQLRLVADNSFDGVIRQKDGHYYSSKRKGMGLGIQSVQAVVERHGGLVSFEAKDNIFQVSVLIPLDH</sequence>
<gene>
    <name evidence="3" type="ORF">PMF13cell1_01317</name>
</gene>
<protein>
    <recommendedName>
        <fullName evidence="2">Sensor histidine kinase NatK-like C-terminal domain-containing protein</fullName>
    </recommendedName>
</protein>
<feature type="transmembrane region" description="Helical" evidence="1">
    <location>
        <begin position="393"/>
        <end position="414"/>
    </location>
</feature>
<evidence type="ECO:0000313" key="4">
    <source>
        <dbReference type="Proteomes" id="UP000289794"/>
    </source>
</evidence>
<feature type="transmembrane region" description="Helical" evidence="1">
    <location>
        <begin position="240"/>
        <end position="263"/>
    </location>
</feature>
<dbReference type="Pfam" id="PF14501">
    <property type="entry name" value="HATPase_c_5"/>
    <property type="match status" value="1"/>
</dbReference>
<dbReference type="InterPro" id="IPR036890">
    <property type="entry name" value="HATPase_C_sf"/>
</dbReference>
<feature type="transmembrane region" description="Helical" evidence="1">
    <location>
        <begin position="269"/>
        <end position="288"/>
    </location>
</feature>
<accession>A0A4P6LXC9</accession>
<dbReference type="Proteomes" id="UP000289794">
    <property type="component" value="Chromosome"/>
</dbReference>
<dbReference type="RefSeq" id="WP_130180224.1">
    <property type="nucleotide sequence ID" value="NZ_CP035945.1"/>
</dbReference>
<feature type="transmembrane region" description="Helical" evidence="1">
    <location>
        <begin position="300"/>
        <end position="326"/>
    </location>
</feature>
<feature type="transmembrane region" description="Helical" evidence="1">
    <location>
        <begin position="6"/>
        <end position="29"/>
    </location>
</feature>